<dbReference type="RefSeq" id="WP_144932443.1">
    <property type="nucleotide sequence ID" value="NZ_JBHTIU010000008.1"/>
</dbReference>
<organism evidence="3 4">
    <name type="scientific">Paenibacillus residui</name>
    <dbReference type="NCBI Taxonomy" id="629724"/>
    <lineage>
        <taxon>Bacteria</taxon>
        <taxon>Bacillati</taxon>
        <taxon>Bacillota</taxon>
        <taxon>Bacilli</taxon>
        <taxon>Bacillales</taxon>
        <taxon>Paenibacillaceae</taxon>
        <taxon>Paenibacillus</taxon>
    </lineage>
</organism>
<accession>A0ABW3D506</accession>
<evidence type="ECO:0000313" key="4">
    <source>
        <dbReference type="Proteomes" id="UP001597120"/>
    </source>
</evidence>
<comment type="caution">
    <text evidence="3">The sequence shown here is derived from an EMBL/GenBank/DDBJ whole genome shotgun (WGS) entry which is preliminary data.</text>
</comment>
<comment type="induction">
    <text evidence="2">Expressed only in the forespore compartment of sporulating cells.</text>
</comment>
<dbReference type="Proteomes" id="UP001597120">
    <property type="component" value="Unassembled WGS sequence"/>
</dbReference>
<dbReference type="HAMAP" id="MF_00669">
    <property type="entry name" value="SspI"/>
    <property type="match status" value="1"/>
</dbReference>
<protein>
    <recommendedName>
        <fullName evidence="2">Small, acid-soluble spore protein I</fullName>
        <shortName evidence="2">SASP I</shortName>
    </recommendedName>
</protein>
<sequence length="68" mass="7555">MNIDLRQAIVQRVQGKSTEELTDVIEGSIDSTDQALPGLGVLFEIIWKNTDEPTHSTLVQALKDHLPQ</sequence>
<evidence type="ECO:0000256" key="1">
    <source>
        <dbReference type="ARBA" id="ARBA00022969"/>
    </source>
</evidence>
<comment type="similarity">
    <text evidence="2">Belongs to the SspI family.</text>
</comment>
<evidence type="ECO:0000313" key="3">
    <source>
        <dbReference type="EMBL" id="MFD0868016.1"/>
    </source>
</evidence>
<comment type="subcellular location">
    <subcellularLocation>
        <location evidence="2">Spore core</location>
    </subcellularLocation>
</comment>
<reference evidence="4" key="1">
    <citation type="journal article" date="2019" name="Int. J. Syst. Evol. Microbiol.">
        <title>The Global Catalogue of Microorganisms (GCM) 10K type strain sequencing project: providing services to taxonomists for standard genome sequencing and annotation.</title>
        <authorList>
            <consortium name="The Broad Institute Genomics Platform"/>
            <consortium name="The Broad Institute Genome Sequencing Center for Infectious Disease"/>
            <person name="Wu L."/>
            <person name="Ma J."/>
        </authorList>
    </citation>
    <scope>NUCLEOTIDE SEQUENCE [LARGE SCALE GENOMIC DNA]</scope>
    <source>
        <strain evidence="4">CCUG 57263</strain>
    </source>
</reference>
<gene>
    <name evidence="2 3" type="primary">sspI</name>
    <name evidence="3" type="ORF">ACFQ03_02560</name>
</gene>
<keyword evidence="4" id="KW-1185">Reference proteome</keyword>
<dbReference type="Pfam" id="PF14098">
    <property type="entry name" value="SSPI"/>
    <property type="match status" value="1"/>
</dbReference>
<dbReference type="InterPro" id="IPR017525">
    <property type="entry name" value="SspI"/>
</dbReference>
<dbReference type="EMBL" id="JBHTIU010000008">
    <property type="protein sequence ID" value="MFD0868016.1"/>
    <property type="molecule type" value="Genomic_DNA"/>
</dbReference>
<proteinExistence type="evidence at transcript level"/>
<evidence type="ECO:0000256" key="2">
    <source>
        <dbReference type="HAMAP-Rule" id="MF_00669"/>
    </source>
</evidence>
<name>A0ABW3D506_9BACL</name>
<dbReference type="NCBIfam" id="TIGR03092">
    <property type="entry name" value="SASP_sspI"/>
    <property type="match status" value="1"/>
</dbReference>
<keyword evidence="1 2" id="KW-0749">Sporulation</keyword>